<keyword evidence="3" id="KW-1185">Reference proteome</keyword>
<evidence type="ECO:0000256" key="1">
    <source>
        <dbReference type="SAM" id="MobiDB-lite"/>
    </source>
</evidence>
<keyword evidence="2" id="KW-0812">Transmembrane</keyword>
<reference evidence="4" key="1">
    <citation type="submission" date="2025-08" db="UniProtKB">
        <authorList>
            <consortium name="RefSeq"/>
        </authorList>
    </citation>
    <scope>IDENTIFICATION</scope>
</reference>
<evidence type="ECO:0000256" key="2">
    <source>
        <dbReference type="SAM" id="Phobius"/>
    </source>
</evidence>
<feature type="transmembrane region" description="Helical" evidence="2">
    <location>
        <begin position="111"/>
        <end position="134"/>
    </location>
</feature>
<dbReference type="AlphaFoldDB" id="A0A9W3AL73"/>
<feature type="transmembrane region" description="Helical" evidence="2">
    <location>
        <begin position="44"/>
        <end position="68"/>
    </location>
</feature>
<keyword evidence="2" id="KW-1133">Transmembrane helix</keyword>
<sequence length="279" mass="31363">MIHPTVADSARWHRPRHRTESVFEIQDQCLTLGHRPSGNMNSRFLFLPQFVCRYTHVLSWIYLTLWIFPFAVSAQTTPDDETADYPDSTSNTSVQYDDEADCPSCDIGGRIAGAVIGSLLCGFLLGAGLMYFYLKKFQNIYEEPVPPKDYDLPDTRLDVNRNDDSTYESSIPMGGDQAGVKNHKKLERLVKKPTQKTQEPIEIPSAATPLIHFYESPGEDNPGIVVTPSSTKSIVDDGGIMYSNTGAESLNTQPYESLDIIPEEVEYENSKFNNYEQMT</sequence>
<accession>A0A9W3AL73</accession>
<proteinExistence type="predicted"/>
<evidence type="ECO:0000313" key="4">
    <source>
        <dbReference type="RefSeq" id="XP_055887868.1"/>
    </source>
</evidence>
<gene>
    <name evidence="4" type="primary">LOC106073873</name>
</gene>
<feature type="region of interest" description="Disordered" evidence="1">
    <location>
        <begin position="151"/>
        <end position="178"/>
    </location>
</feature>
<name>A0A9W3AL73_BIOGL</name>
<dbReference type="Proteomes" id="UP001165740">
    <property type="component" value="Chromosome 6"/>
</dbReference>
<keyword evidence="2" id="KW-0472">Membrane</keyword>
<protein>
    <submittedName>
        <fullName evidence="4">Uncharacterized protein LOC106073873</fullName>
    </submittedName>
</protein>
<organism evidence="3 4">
    <name type="scientific">Biomphalaria glabrata</name>
    <name type="common">Bloodfluke planorb</name>
    <name type="synonym">Freshwater snail</name>
    <dbReference type="NCBI Taxonomy" id="6526"/>
    <lineage>
        <taxon>Eukaryota</taxon>
        <taxon>Metazoa</taxon>
        <taxon>Spiralia</taxon>
        <taxon>Lophotrochozoa</taxon>
        <taxon>Mollusca</taxon>
        <taxon>Gastropoda</taxon>
        <taxon>Heterobranchia</taxon>
        <taxon>Euthyneura</taxon>
        <taxon>Panpulmonata</taxon>
        <taxon>Hygrophila</taxon>
        <taxon>Lymnaeoidea</taxon>
        <taxon>Planorbidae</taxon>
        <taxon>Biomphalaria</taxon>
    </lineage>
</organism>
<evidence type="ECO:0000313" key="3">
    <source>
        <dbReference type="Proteomes" id="UP001165740"/>
    </source>
</evidence>
<dbReference type="RefSeq" id="XP_055887868.1">
    <property type="nucleotide sequence ID" value="XM_056031893.1"/>
</dbReference>
<dbReference type="OrthoDB" id="6104821at2759"/>
<dbReference type="OMA" id="DSARWHR"/>
<dbReference type="GeneID" id="106073873"/>
<feature type="compositionally biased region" description="Basic and acidic residues" evidence="1">
    <location>
        <begin position="151"/>
        <end position="164"/>
    </location>
</feature>